<reference evidence="3 4" key="1">
    <citation type="journal article" date="2024" name="Commun. Biol.">
        <title>Comparative genomic analysis of thermophilic fungi reveals convergent evolutionary adaptations and gene losses.</title>
        <authorList>
            <person name="Steindorff A.S."/>
            <person name="Aguilar-Pontes M.V."/>
            <person name="Robinson A.J."/>
            <person name="Andreopoulos B."/>
            <person name="LaButti K."/>
            <person name="Kuo A."/>
            <person name="Mondo S."/>
            <person name="Riley R."/>
            <person name="Otillar R."/>
            <person name="Haridas S."/>
            <person name="Lipzen A."/>
            <person name="Grimwood J."/>
            <person name="Schmutz J."/>
            <person name="Clum A."/>
            <person name="Reid I.D."/>
            <person name="Moisan M.C."/>
            <person name="Butler G."/>
            <person name="Nguyen T.T.M."/>
            <person name="Dewar K."/>
            <person name="Conant G."/>
            <person name="Drula E."/>
            <person name="Henrissat B."/>
            <person name="Hansel C."/>
            <person name="Singer S."/>
            <person name="Hutchinson M.I."/>
            <person name="de Vries R.P."/>
            <person name="Natvig D.O."/>
            <person name="Powell A.J."/>
            <person name="Tsang A."/>
            <person name="Grigoriev I.V."/>
        </authorList>
    </citation>
    <scope>NUCLEOTIDE SEQUENCE [LARGE SCALE GENOMIC DNA]</scope>
    <source>
        <strain evidence="3 4">CBS 494.80</strain>
    </source>
</reference>
<sequence>MQQFHSFISVSVSIHSYLTHIISRQITVPCLTATMAPGLVVKLPLRATLLQRWPASRQLKTTSQASISASASTAGAIQATPAIVVDSMSNDQRAIALTIVKSKPNDISPSEYCQNLVKHFQEGQPKPIERYKYIDTTGYWKDQCDKIHQEKEALQNKVTRLEEAQRILMEKYRSIEGSGGEEHIGPENRTVVGEQRLATGTSRKRPAISQDIPEDQDESLDLDNDAYLQLSACVLRIARQQTDLGKAMDQIIESHTVNRIENLSKNVIQTISIIEKSISDCCLPLRLLEANIDNQRTVNMLRRVLLHVARAFNACFNGMDRLFRTMHGRSKQREIVYRTVMFFRSSLDLLKTVSALQSEDEQIRQNQSTRSKRPRVEFVEYAVNKYLAQTLASIANEVDWDVRLPGHSEILEGMLVVVIQHTGRLLSDAVFGEDITAERGIVRLETRYVLPILYAALGGANRREQVNRVLSREFGDPRSFPTTSRNPALGASGSSGTNEPRVIGELLKKVRTLLQSTLLQNTLGTNDLGGLTLPPAPAEMSEIEDTRQGEEKYGKEWLLETVWGLLGWDLVTDDLT</sequence>
<feature type="compositionally biased region" description="Polar residues" evidence="2">
    <location>
        <begin position="480"/>
        <end position="498"/>
    </location>
</feature>
<feature type="region of interest" description="Disordered" evidence="2">
    <location>
        <begin position="177"/>
        <end position="213"/>
    </location>
</feature>
<protein>
    <submittedName>
        <fullName evidence="3">Uncharacterized protein</fullName>
    </submittedName>
</protein>
<feature type="compositionally biased region" description="Basic and acidic residues" evidence="2">
    <location>
        <begin position="177"/>
        <end position="186"/>
    </location>
</feature>
<evidence type="ECO:0000313" key="3">
    <source>
        <dbReference type="EMBL" id="KAL2075570.1"/>
    </source>
</evidence>
<accession>A0ABR4D0E9</accession>
<dbReference type="Proteomes" id="UP001595075">
    <property type="component" value="Unassembled WGS sequence"/>
</dbReference>
<evidence type="ECO:0000256" key="2">
    <source>
        <dbReference type="SAM" id="MobiDB-lite"/>
    </source>
</evidence>
<comment type="caution">
    <text evidence="3">The sequence shown here is derived from an EMBL/GenBank/DDBJ whole genome shotgun (WGS) entry which is preliminary data.</text>
</comment>
<evidence type="ECO:0000256" key="1">
    <source>
        <dbReference type="SAM" id="Coils"/>
    </source>
</evidence>
<dbReference type="EMBL" id="JAZHXI010000001">
    <property type="protein sequence ID" value="KAL2075570.1"/>
    <property type="molecule type" value="Genomic_DNA"/>
</dbReference>
<keyword evidence="4" id="KW-1185">Reference proteome</keyword>
<feature type="coiled-coil region" evidence="1">
    <location>
        <begin position="144"/>
        <end position="171"/>
    </location>
</feature>
<name>A0ABR4D0E9_9HELO</name>
<feature type="region of interest" description="Disordered" evidence="2">
    <location>
        <begin position="474"/>
        <end position="498"/>
    </location>
</feature>
<evidence type="ECO:0000313" key="4">
    <source>
        <dbReference type="Proteomes" id="UP001595075"/>
    </source>
</evidence>
<proteinExistence type="predicted"/>
<organism evidence="3 4">
    <name type="scientific">Oculimacula yallundae</name>
    <dbReference type="NCBI Taxonomy" id="86028"/>
    <lineage>
        <taxon>Eukaryota</taxon>
        <taxon>Fungi</taxon>
        <taxon>Dikarya</taxon>
        <taxon>Ascomycota</taxon>
        <taxon>Pezizomycotina</taxon>
        <taxon>Leotiomycetes</taxon>
        <taxon>Helotiales</taxon>
        <taxon>Ploettnerulaceae</taxon>
        <taxon>Oculimacula</taxon>
    </lineage>
</organism>
<gene>
    <name evidence="3" type="ORF">VTL71DRAFT_513</name>
</gene>
<keyword evidence="1" id="KW-0175">Coiled coil</keyword>